<dbReference type="SUPFAM" id="SSF69593">
    <property type="entry name" value="Glycerol-3-phosphate (1)-acyltransferase"/>
    <property type="match status" value="1"/>
</dbReference>
<evidence type="ECO:0000313" key="4">
    <source>
        <dbReference type="EMBL" id="CEA03668.1"/>
    </source>
</evidence>
<keyword evidence="5" id="KW-1185">Reference proteome</keyword>
<proteinExistence type="predicted"/>
<dbReference type="RefSeq" id="WP_035811129.1">
    <property type="nucleotide sequence ID" value="NZ_CCSE01000001.1"/>
</dbReference>
<dbReference type="CDD" id="cd07989">
    <property type="entry name" value="LPLAT_AGPAT-like"/>
    <property type="match status" value="1"/>
</dbReference>
<name>A0A078M8F0_9STAP</name>
<evidence type="ECO:0000256" key="1">
    <source>
        <dbReference type="ARBA" id="ARBA00022679"/>
    </source>
</evidence>
<dbReference type="eggNOG" id="COG0204">
    <property type="taxonomic scope" value="Bacteria"/>
</dbReference>
<dbReference type="PANTHER" id="PTHR10434">
    <property type="entry name" value="1-ACYL-SN-GLYCEROL-3-PHOSPHATE ACYLTRANSFERASE"/>
    <property type="match status" value="1"/>
</dbReference>
<keyword evidence="2 4" id="KW-0012">Acyltransferase</keyword>
<accession>A0A078M8F0</accession>
<dbReference type="STRING" id="1461582.BN1048_02169"/>
<organism evidence="4 5">
    <name type="scientific">Jeotgalicoccus saudimassiliensis</name>
    <dbReference type="NCBI Taxonomy" id="1461582"/>
    <lineage>
        <taxon>Bacteria</taxon>
        <taxon>Bacillati</taxon>
        <taxon>Bacillota</taxon>
        <taxon>Bacilli</taxon>
        <taxon>Bacillales</taxon>
        <taxon>Staphylococcaceae</taxon>
        <taxon>Jeotgalicoccus</taxon>
    </lineage>
</organism>
<dbReference type="InterPro" id="IPR002123">
    <property type="entry name" value="Plipid/glycerol_acylTrfase"/>
</dbReference>
<dbReference type="OrthoDB" id="9803035at2"/>
<evidence type="ECO:0000313" key="5">
    <source>
        <dbReference type="Proteomes" id="UP000044136"/>
    </source>
</evidence>
<evidence type="ECO:0000259" key="3">
    <source>
        <dbReference type="SMART" id="SM00563"/>
    </source>
</evidence>
<sequence length="208" mass="23974">MKNLLFAILVRPVILFILGLNIRGRNKLPDKGPCVIIANHNSHLDTLVLMSLFRGRSFSKVRPVAAGDYFMKNKFLAFFSTKVMNIIPIERKMTRDFRGMFEPVLSALDDDGIIILFPEGSRGEAEQLSKYKSGIYYLMREQPGIPIVPLFIHGLGKALPKGSFVFVPFFIDIFVGETFYYTDNRHDFMTELNERMDTLQREGHFNEW</sequence>
<gene>
    <name evidence="4" type="ORF">BN1048_02169</name>
</gene>
<dbReference type="AlphaFoldDB" id="A0A078M8F0"/>
<evidence type="ECO:0000256" key="2">
    <source>
        <dbReference type="ARBA" id="ARBA00023315"/>
    </source>
</evidence>
<dbReference type="GO" id="GO:0006654">
    <property type="term" value="P:phosphatidic acid biosynthetic process"/>
    <property type="evidence" value="ECO:0007669"/>
    <property type="project" value="TreeGrafter"/>
</dbReference>
<protein>
    <submittedName>
        <fullName evidence="4">2-acyl-glycerophospho-ethanolamine acyltransferase</fullName>
    </submittedName>
</protein>
<reference evidence="4 5" key="1">
    <citation type="submission" date="2014-07" db="EMBL/GenBank/DDBJ databases">
        <authorList>
            <person name="Urmite Genomes Urmite Genomes"/>
        </authorList>
    </citation>
    <scope>NUCLEOTIDE SEQUENCE [LARGE SCALE GENOMIC DNA]</scope>
    <source>
        <strain evidence="4 5">13MG44_air</strain>
    </source>
</reference>
<keyword evidence="1 4" id="KW-0808">Transferase</keyword>
<feature type="domain" description="Phospholipid/glycerol acyltransferase" evidence="3">
    <location>
        <begin position="34"/>
        <end position="155"/>
    </location>
</feature>
<dbReference type="GO" id="GO:0003841">
    <property type="term" value="F:1-acylglycerol-3-phosphate O-acyltransferase activity"/>
    <property type="evidence" value="ECO:0007669"/>
    <property type="project" value="TreeGrafter"/>
</dbReference>
<dbReference type="Pfam" id="PF01553">
    <property type="entry name" value="Acyltransferase"/>
    <property type="match status" value="1"/>
</dbReference>
<dbReference type="HOGENOM" id="CLU_027938_8_0_9"/>
<dbReference type="Proteomes" id="UP000044136">
    <property type="component" value="Unassembled WGS sequence"/>
</dbReference>
<dbReference type="PANTHER" id="PTHR10434:SF11">
    <property type="entry name" value="1-ACYL-SN-GLYCEROL-3-PHOSPHATE ACYLTRANSFERASE"/>
    <property type="match status" value="1"/>
</dbReference>
<dbReference type="SMART" id="SM00563">
    <property type="entry name" value="PlsC"/>
    <property type="match status" value="1"/>
</dbReference>
<dbReference type="EMBL" id="CCSE01000001">
    <property type="protein sequence ID" value="CEA03668.1"/>
    <property type="molecule type" value="Genomic_DNA"/>
</dbReference>